<dbReference type="GO" id="GO:0008764">
    <property type="term" value="F:UDP-N-acetylmuramoylalanine-D-glutamate ligase activity"/>
    <property type="evidence" value="ECO:0007669"/>
    <property type="project" value="UniProtKB-UniRule"/>
</dbReference>
<dbReference type="GO" id="GO:0071555">
    <property type="term" value="P:cell wall organization"/>
    <property type="evidence" value="ECO:0007669"/>
    <property type="project" value="UniProtKB-KW"/>
</dbReference>
<comment type="pathway">
    <text evidence="2 7">Cell wall biogenesis; peptidoglycan biosynthesis.</text>
</comment>
<dbReference type="InterPro" id="IPR036565">
    <property type="entry name" value="Mur-like_cat_sf"/>
</dbReference>
<comment type="catalytic activity">
    <reaction evidence="7">
        <text>UDP-N-acetyl-alpha-D-muramoyl-L-alanine + D-glutamate + ATP = UDP-N-acetyl-alpha-D-muramoyl-L-alanyl-D-glutamate + ADP + phosphate + H(+)</text>
        <dbReference type="Rhea" id="RHEA:16429"/>
        <dbReference type="ChEBI" id="CHEBI:15378"/>
        <dbReference type="ChEBI" id="CHEBI:29986"/>
        <dbReference type="ChEBI" id="CHEBI:30616"/>
        <dbReference type="ChEBI" id="CHEBI:43474"/>
        <dbReference type="ChEBI" id="CHEBI:83898"/>
        <dbReference type="ChEBI" id="CHEBI:83900"/>
        <dbReference type="ChEBI" id="CHEBI:456216"/>
        <dbReference type="EC" id="6.3.2.9"/>
    </reaction>
</comment>
<feature type="domain" description="Mur ligase central" evidence="9">
    <location>
        <begin position="115"/>
        <end position="241"/>
    </location>
</feature>
<dbReference type="SUPFAM" id="SSF53244">
    <property type="entry name" value="MurD-like peptide ligases, peptide-binding domain"/>
    <property type="match status" value="1"/>
</dbReference>
<protein>
    <recommendedName>
        <fullName evidence="7">UDP-N-acetylmuramoylalanine--D-glutamate ligase</fullName>
        <ecNumber evidence="7">6.3.2.9</ecNumber>
    </recommendedName>
    <alternativeName>
        <fullName evidence="7">D-glutamic acid-adding enzyme</fullName>
    </alternativeName>
    <alternativeName>
        <fullName evidence="7">UDP-N-acetylmuramoyl-L-alanyl-D-glutamate synthetase</fullName>
    </alternativeName>
</protein>
<dbReference type="Pfam" id="PF21799">
    <property type="entry name" value="MurD-like_N"/>
    <property type="match status" value="1"/>
</dbReference>
<keyword evidence="4 7" id="KW-0436">Ligase</keyword>
<keyword evidence="7" id="KW-0573">Peptidoglycan synthesis</keyword>
<keyword evidence="7" id="KW-0133">Cell shape</keyword>
<evidence type="ECO:0000256" key="7">
    <source>
        <dbReference type="HAMAP-Rule" id="MF_00639"/>
    </source>
</evidence>
<dbReference type="SUPFAM" id="SSF51984">
    <property type="entry name" value="MurCD N-terminal domain"/>
    <property type="match status" value="1"/>
</dbReference>
<dbReference type="InterPro" id="IPR004101">
    <property type="entry name" value="Mur_ligase_C"/>
</dbReference>
<dbReference type="PANTHER" id="PTHR43692">
    <property type="entry name" value="UDP-N-ACETYLMURAMOYLALANINE--D-GLUTAMATE LIGASE"/>
    <property type="match status" value="1"/>
</dbReference>
<sequence length="431" mass="48280">MVINIERKKITVLGAGESGLQSAIFLKKKNANVFLSELKKKDGFEETIKCLTEYQIPFEFGSHDWERISTSEFVVISPGIPPPAPICMKLVEAGIPIWSEIELAYRFCRGKMIAVTGTSGKTTVTTLITRVLNAGGFSAVSCGNIGNSFIREVGQMTPDTVAVIEISSFQLTYVHQFCPYVAIILNVSANHYDWHENYESYLNAKWRMFEKQTADDYALINVENEDCVRKALSLKSQVLYFEGDLGQNPNFAVVEQVARLFHVDPKIVQGVLKNFSGLEHRMEEVGSFFGVRYINDSKSTTIASLKWALLRSGSEIVLIAGGRFKGGDFKELRKLVRDRVKFVVAIGEAKNLIHEAYADLVPVFMTGSFEDALRVARGAAKNGQTVLFSPACASFDMFKNYKDRGEQFKRIVKSWQPLTTDKKLMEVRDSP</sequence>
<evidence type="ECO:0000256" key="3">
    <source>
        <dbReference type="ARBA" id="ARBA00022490"/>
    </source>
</evidence>
<evidence type="ECO:0000256" key="6">
    <source>
        <dbReference type="ARBA" id="ARBA00022840"/>
    </source>
</evidence>
<evidence type="ECO:0000259" key="9">
    <source>
        <dbReference type="Pfam" id="PF08245"/>
    </source>
</evidence>
<dbReference type="AlphaFoldDB" id="A0A1G1L0N2"/>
<dbReference type="Gene3D" id="3.90.190.20">
    <property type="entry name" value="Mur ligase, C-terminal domain"/>
    <property type="match status" value="1"/>
</dbReference>
<dbReference type="Proteomes" id="UP000178187">
    <property type="component" value="Unassembled WGS sequence"/>
</dbReference>
<comment type="function">
    <text evidence="7">Cell wall formation. Catalyzes the addition of glutamate to the nucleotide precursor UDP-N-acetylmuramoyl-L-alanine (UMA).</text>
</comment>
<keyword evidence="6 7" id="KW-0067">ATP-binding</keyword>
<dbReference type="GO" id="GO:0051301">
    <property type="term" value="P:cell division"/>
    <property type="evidence" value="ECO:0007669"/>
    <property type="project" value="UniProtKB-KW"/>
</dbReference>
<organism evidence="10 11">
    <name type="scientific">Candidatus Danuiimicrobium aquiferis</name>
    <dbReference type="NCBI Taxonomy" id="1801832"/>
    <lineage>
        <taxon>Bacteria</taxon>
        <taxon>Pseudomonadati</taxon>
        <taxon>Candidatus Omnitrophota</taxon>
        <taxon>Candidatus Danuiimicrobium</taxon>
    </lineage>
</organism>
<name>A0A1G1L0N2_9BACT</name>
<keyword evidence="7" id="KW-0961">Cell wall biogenesis/degradation</keyword>
<feature type="binding site" evidence="7">
    <location>
        <begin position="117"/>
        <end position="123"/>
    </location>
    <ligand>
        <name>ATP</name>
        <dbReference type="ChEBI" id="CHEBI:30616"/>
    </ligand>
</feature>
<proteinExistence type="inferred from homology"/>
<keyword evidence="7" id="KW-0132">Cell division</keyword>
<gene>
    <name evidence="7" type="primary">murD</name>
    <name evidence="10" type="ORF">A3G33_05465</name>
</gene>
<evidence type="ECO:0000256" key="1">
    <source>
        <dbReference type="ARBA" id="ARBA00004496"/>
    </source>
</evidence>
<comment type="subcellular location">
    <subcellularLocation>
        <location evidence="1 7">Cytoplasm</location>
    </subcellularLocation>
</comment>
<evidence type="ECO:0000313" key="11">
    <source>
        <dbReference type="Proteomes" id="UP000178187"/>
    </source>
</evidence>
<dbReference type="Pfam" id="PF08245">
    <property type="entry name" value="Mur_ligase_M"/>
    <property type="match status" value="1"/>
</dbReference>
<evidence type="ECO:0000313" key="10">
    <source>
        <dbReference type="EMBL" id="OGW98722.1"/>
    </source>
</evidence>
<dbReference type="GO" id="GO:0008360">
    <property type="term" value="P:regulation of cell shape"/>
    <property type="evidence" value="ECO:0007669"/>
    <property type="project" value="UniProtKB-KW"/>
</dbReference>
<evidence type="ECO:0000256" key="2">
    <source>
        <dbReference type="ARBA" id="ARBA00004752"/>
    </source>
</evidence>
<evidence type="ECO:0000259" key="8">
    <source>
        <dbReference type="Pfam" id="PF02875"/>
    </source>
</evidence>
<dbReference type="InterPro" id="IPR036615">
    <property type="entry name" value="Mur_ligase_C_dom_sf"/>
</dbReference>
<keyword evidence="5 7" id="KW-0547">Nucleotide-binding</keyword>
<dbReference type="GO" id="GO:0005524">
    <property type="term" value="F:ATP binding"/>
    <property type="evidence" value="ECO:0007669"/>
    <property type="project" value="UniProtKB-UniRule"/>
</dbReference>
<keyword evidence="7" id="KW-0131">Cell cycle</keyword>
<dbReference type="PANTHER" id="PTHR43692:SF1">
    <property type="entry name" value="UDP-N-ACETYLMURAMOYLALANINE--D-GLUTAMATE LIGASE"/>
    <property type="match status" value="1"/>
</dbReference>
<dbReference type="Pfam" id="PF02875">
    <property type="entry name" value="Mur_ligase_C"/>
    <property type="match status" value="1"/>
</dbReference>
<dbReference type="Gene3D" id="3.40.50.720">
    <property type="entry name" value="NAD(P)-binding Rossmann-like Domain"/>
    <property type="match status" value="1"/>
</dbReference>
<dbReference type="EMBL" id="MHFR01000031">
    <property type="protein sequence ID" value="OGW98722.1"/>
    <property type="molecule type" value="Genomic_DNA"/>
</dbReference>
<dbReference type="GO" id="GO:0005737">
    <property type="term" value="C:cytoplasm"/>
    <property type="evidence" value="ECO:0007669"/>
    <property type="project" value="UniProtKB-SubCell"/>
</dbReference>
<evidence type="ECO:0000256" key="5">
    <source>
        <dbReference type="ARBA" id="ARBA00022741"/>
    </source>
</evidence>
<feature type="domain" description="Mur ligase C-terminal" evidence="8">
    <location>
        <begin position="280"/>
        <end position="392"/>
    </location>
</feature>
<comment type="caution">
    <text evidence="10">The sequence shown here is derived from an EMBL/GenBank/DDBJ whole genome shotgun (WGS) entry which is preliminary data.</text>
</comment>
<accession>A0A1G1L0N2</accession>
<keyword evidence="3 7" id="KW-0963">Cytoplasm</keyword>
<dbReference type="InterPro" id="IPR005762">
    <property type="entry name" value="MurD"/>
</dbReference>
<dbReference type="GO" id="GO:0009252">
    <property type="term" value="P:peptidoglycan biosynthetic process"/>
    <property type="evidence" value="ECO:0007669"/>
    <property type="project" value="UniProtKB-UniRule"/>
</dbReference>
<dbReference type="InterPro" id="IPR013221">
    <property type="entry name" value="Mur_ligase_cen"/>
</dbReference>
<dbReference type="Gene3D" id="3.40.1190.10">
    <property type="entry name" value="Mur-like, catalytic domain"/>
    <property type="match status" value="1"/>
</dbReference>
<comment type="similarity">
    <text evidence="7">Belongs to the MurCDEF family.</text>
</comment>
<reference evidence="10 11" key="1">
    <citation type="journal article" date="2016" name="Nat. Commun.">
        <title>Thousands of microbial genomes shed light on interconnected biogeochemical processes in an aquifer system.</title>
        <authorList>
            <person name="Anantharaman K."/>
            <person name="Brown C.T."/>
            <person name="Hug L.A."/>
            <person name="Sharon I."/>
            <person name="Castelle C.J."/>
            <person name="Probst A.J."/>
            <person name="Thomas B.C."/>
            <person name="Singh A."/>
            <person name="Wilkins M.J."/>
            <person name="Karaoz U."/>
            <person name="Brodie E.L."/>
            <person name="Williams K.H."/>
            <person name="Hubbard S.S."/>
            <person name="Banfield J.F."/>
        </authorList>
    </citation>
    <scope>NUCLEOTIDE SEQUENCE [LARGE SCALE GENOMIC DNA]</scope>
</reference>
<dbReference type="HAMAP" id="MF_00639">
    <property type="entry name" value="MurD"/>
    <property type="match status" value="1"/>
</dbReference>
<dbReference type="UniPathway" id="UPA00219"/>
<evidence type="ECO:0000256" key="4">
    <source>
        <dbReference type="ARBA" id="ARBA00022598"/>
    </source>
</evidence>
<dbReference type="EC" id="6.3.2.9" evidence="7"/>
<dbReference type="SUPFAM" id="SSF53623">
    <property type="entry name" value="MurD-like peptide ligases, catalytic domain"/>
    <property type="match status" value="1"/>
</dbReference>